<name>A0ABT9D7B9_9CELL</name>
<sequence length="312" mass="32689">MSTVPAPPPAVLPSRLRASGELGPTVSFELYPPRSPGAAERLWQRTLPALAEAAPDFLSVTYGASGSSRETSREVVRWVAEHTAVRPVAHLTCIGSPRDELREVARGFLADGVQDFLALRGDPPAGTITWTPHPEGLQRASELVELLLDADPRLGVGVAATPSCLAPDAPDAATCGDLLALRAKQDAGAGYAITQVFFEVESYTRYVAAARAVGVHLPLVPGLVPLTDPNRLRRLEEISGVPVPGRILAALDAEPDEAHREAAGLAMGAELVDAVLAAGAPGVHLYTFNQAPASLALLDRTGLRPATGRPAL</sequence>
<dbReference type="GO" id="GO:0004489">
    <property type="term" value="F:methylenetetrahydrofolate reductase [NAD(P)H] activity"/>
    <property type="evidence" value="ECO:0007669"/>
    <property type="project" value="UniProtKB-EC"/>
</dbReference>
<keyword evidence="6 8" id="KW-0560">Oxidoreductase</keyword>
<protein>
    <recommendedName>
        <fullName evidence="8">Methylenetetrahydrofolate reductase</fullName>
    </recommendedName>
</protein>
<dbReference type="Proteomes" id="UP001232536">
    <property type="component" value="Unassembled WGS sequence"/>
</dbReference>
<dbReference type="SUPFAM" id="SSF51730">
    <property type="entry name" value="FAD-linked oxidoreductase"/>
    <property type="match status" value="1"/>
</dbReference>
<evidence type="ECO:0000313" key="10">
    <source>
        <dbReference type="Proteomes" id="UP001232536"/>
    </source>
</evidence>
<evidence type="ECO:0000256" key="7">
    <source>
        <dbReference type="ARBA" id="ARBA00048628"/>
    </source>
</evidence>
<keyword evidence="10" id="KW-1185">Reference proteome</keyword>
<dbReference type="InterPro" id="IPR029041">
    <property type="entry name" value="FAD-linked_oxidoreductase-like"/>
</dbReference>
<evidence type="ECO:0000313" key="9">
    <source>
        <dbReference type="EMBL" id="MDO8105983.1"/>
    </source>
</evidence>
<comment type="pathway">
    <text evidence="2 8">One-carbon metabolism; tetrahydrofolate interconversion.</text>
</comment>
<dbReference type="CDD" id="cd00537">
    <property type="entry name" value="MTHFR"/>
    <property type="match status" value="1"/>
</dbReference>
<evidence type="ECO:0000256" key="8">
    <source>
        <dbReference type="RuleBase" id="RU003862"/>
    </source>
</evidence>
<dbReference type="Gene3D" id="3.20.20.220">
    <property type="match status" value="1"/>
</dbReference>
<dbReference type="PANTHER" id="PTHR45754">
    <property type="entry name" value="METHYLENETETRAHYDROFOLATE REDUCTASE"/>
    <property type="match status" value="1"/>
</dbReference>
<keyword evidence="4 8" id="KW-0285">Flavoprotein</keyword>
<evidence type="ECO:0000256" key="4">
    <source>
        <dbReference type="ARBA" id="ARBA00022630"/>
    </source>
</evidence>
<dbReference type="RefSeq" id="WP_304599676.1">
    <property type="nucleotide sequence ID" value="NZ_JAUQYP010000001.1"/>
</dbReference>
<dbReference type="InterPro" id="IPR003171">
    <property type="entry name" value="Mehydrof_redctse-like"/>
</dbReference>
<organism evidence="9 10">
    <name type="scientific">Actinotalea lenta</name>
    <dbReference type="NCBI Taxonomy" id="3064654"/>
    <lineage>
        <taxon>Bacteria</taxon>
        <taxon>Bacillati</taxon>
        <taxon>Actinomycetota</taxon>
        <taxon>Actinomycetes</taxon>
        <taxon>Micrococcales</taxon>
        <taxon>Cellulomonadaceae</taxon>
        <taxon>Actinotalea</taxon>
    </lineage>
</organism>
<gene>
    <name evidence="9" type="ORF">Q6348_02100</name>
</gene>
<dbReference type="Pfam" id="PF02219">
    <property type="entry name" value="MTHFR"/>
    <property type="match status" value="1"/>
</dbReference>
<evidence type="ECO:0000256" key="5">
    <source>
        <dbReference type="ARBA" id="ARBA00022827"/>
    </source>
</evidence>
<comment type="caution">
    <text evidence="9">The sequence shown here is derived from an EMBL/GenBank/DDBJ whole genome shotgun (WGS) entry which is preliminary data.</text>
</comment>
<comment type="cofactor">
    <cofactor evidence="1 8">
        <name>FAD</name>
        <dbReference type="ChEBI" id="CHEBI:57692"/>
    </cofactor>
</comment>
<evidence type="ECO:0000256" key="3">
    <source>
        <dbReference type="ARBA" id="ARBA00006743"/>
    </source>
</evidence>
<dbReference type="EMBL" id="JAUQYP010000001">
    <property type="protein sequence ID" value="MDO8105983.1"/>
    <property type="molecule type" value="Genomic_DNA"/>
</dbReference>
<reference evidence="9 10" key="1">
    <citation type="submission" date="2023-07" db="EMBL/GenBank/DDBJ databases">
        <title>Description of novel actinomycetes strains, isolated from tidal flat sediment.</title>
        <authorList>
            <person name="Lu C."/>
        </authorList>
    </citation>
    <scope>NUCLEOTIDE SEQUENCE [LARGE SCALE GENOMIC DNA]</scope>
    <source>
        <strain evidence="9 10">SYSU T00b441</strain>
    </source>
</reference>
<accession>A0ABT9D7B9</accession>
<dbReference type="PANTHER" id="PTHR45754:SF3">
    <property type="entry name" value="METHYLENETETRAHYDROFOLATE REDUCTASE (NADPH)"/>
    <property type="match status" value="1"/>
</dbReference>
<proteinExistence type="inferred from homology"/>
<keyword evidence="5 8" id="KW-0274">FAD</keyword>
<evidence type="ECO:0000256" key="2">
    <source>
        <dbReference type="ARBA" id="ARBA00004777"/>
    </source>
</evidence>
<comment type="similarity">
    <text evidence="3 8">Belongs to the methylenetetrahydrofolate reductase family.</text>
</comment>
<evidence type="ECO:0000256" key="6">
    <source>
        <dbReference type="ARBA" id="ARBA00023002"/>
    </source>
</evidence>
<evidence type="ECO:0000256" key="1">
    <source>
        <dbReference type="ARBA" id="ARBA00001974"/>
    </source>
</evidence>
<comment type="catalytic activity">
    <reaction evidence="7">
        <text>(6S)-5-methyl-5,6,7,8-tetrahydrofolate + NAD(+) = (6R)-5,10-methylene-5,6,7,8-tetrahydrofolate + NADH + H(+)</text>
        <dbReference type="Rhea" id="RHEA:19821"/>
        <dbReference type="ChEBI" id="CHEBI:15378"/>
        <dbReference type="ChEBI" id="CHEBI:15636"/>
        <dbReference type="ChEBI" id="CHEBI:18608"/>
        <dbReference type="ChEBI" id="CHEBI:57540"/>
        <dbReference type="ChEBI" id="CHEBI:57945"/>
        <dbReference type="EC" id="1.5.1.54"/>
    </reaction>
    <physiologicalReaction direction="right-to-left" evidence="7">
        <dbReference type="Rhea" id="RHEA:19823"/>
    </physiologicalReaction>
</comment>